<feature type="transmembrane region" description="Helical" evidence="1">
    <location>
        <begin position="6"/>
        <end position="25"/>
    </location>
</feature>
<proteinExistence type="predicted"/>
<name>A0A0J8G432_CLOCY</name>
<evidence type="ECO:0000313" key="2">
    <source>
        <dbReference type="EMBL" id="KMT22456.1"/>
    </source>
</evidence>
<dbReference type="PATRIC" id="fig|1121307.3.peg.1"/>
<dbReference type="InterPro" id="IPR010001">
    <property type="entry name" value="BofA"/>
</dbReference>
<evidence type="ECO:0000313" key="3">
    <source>
        <dbReference type="Proteomes" id="UP000036756"/>
    </source>
</evidence>
<sequence length="95" mass="10381">MLNQLGNMNMLMYIVIMAILITIAISVRVKNGIMVKLAFRFVVAIGIIYGINYITPHIGIDASIPLNPVTASIIALLQAPGMALIYIAKYAIYPM</sequence>
<dbReference type="STRING" id="1121307.CLCY_10c00010"/>
<dbReference type="AlphaFoldDB" id="A0A0J8G432"/>
<keyword evidence="3" id="KW-1185">Reference proteome</keyword>
<keyword evidence="1" id="KW-0812">Transmembrane</keyword>
<dbReference type="Proteomes" id="UP000036756">
    <property type="component" value="Unassembled WGS sequence"/>
</dbReference>
<reference evidence="2 3" key="1">
    <citation type="submission" date="2015-06" db="EMBL/GenBank/DDBJ databases">
        <title>Draft genome sequence of the purine-degrading Clostridium cylindrosporum HC-1 (DSM 605).</title>
        <authorList>
            <person name="Poehlein A."/>
            <person name="Schiel-Bengelsdorf B."/>
            <person name="Bengelsdorf F."/>
            <person name="Daniel R."/>
            <person name="Duerre P."/>
        </authorList>
    </citation>
    <scope>NUCLEOTIDE SEQUENCE [LARGE SCALE GENOMIC DNA]</scope>
    <source>
        <strain evidence="2 3">DSM 605</strain>
    </source>
</reference>
<dbReference type="Pfam" id="PF07441">
    <property type="entry name" value="BofA"/>
    <property type="match status" value="1"/>
</dbReference>
<comment type="caution">
    <text evidence="2">The sequence shown here is derived from an EMBL/GenBank/DDBJ whole genome shotgun (WGS) entry which is preliminary data.</text>
</comment>
<organism evidence="2 3">
    <name type="scientific">Clostridium cylindrosporum DSM 605</name>
    <dbReference type="NCBI Taxonomy" id="1121307"/>
    <lineage>
        <taxon>Bacteria</taxon>
        <taxon>Bacillati</taxon>
        <taxon>Bacillota</taxon>
        <taxon>Clostridia</taxon>
        <taxon>Eubacteriales</taxon>
        <taxon>Clostridiaceae</taxon>
        <taxon>Clostridium</taxon>
    </lineage>
</organism>
<gene>
    <name evidence="2" type="primary">bofA</name>
    <name evidence="2" type="ORF">CLCY_10c00010</name>
</gene>
<keyword evidence="1" id="KW-1133">Transmembrane helix</keyword>
<protein>
    <submittedName>
        <fullName evidence="2">SigmaK-factor processing regulatory protein BofA</fullName>
    </submittedName>
</protein>
<feature type="transmembrane region" description="Helical" evidence="1">
    <location>
        <begin position="66"/>
        <end position="88"/>
    </location>
</feature>
<feature type="transmembrane region" description="Helical" evidence="1">
    <location>
        <begin position="37"/>
        <end position="54"/>
    </location>
</feature>
<dbReference type="EMBL" id="LFVU01000007">
    <property type="protein sequence ID" value="KMT22456.1"/>
    <property type="molecule type" value="Genomic_DNA"/>
</dbReference>
<dbReference type="RefSeq" id="WP_048569879.1">
    <property type="nucleotide sequence ID" value="NZ_LFVU01000007.1"/>
</dbReference>
<accession>A0A0J8G432</accession>
<evidence type="ECO:0000256" key="1">
    <source>
        <dbReference type="SAM" id="Phobius"/>
    </source>
</evidence>
<keyword evidence="1" id="KW-0472">Membrane</keyword>